<protein>
    <submittedName>
        <fullName evidence="1">Uncharacterized protein</fullName>
    </submittedName>
</protein>
<organism evidence="1 2">
    <name type="scientific">Brachionus plicatilis</name>
    <name type="common">Marine rotifer</name>
    <name type="synonym">Brachionus muelleri</name>
    <dbReference type="NCBI Taxonomy" id="10195"/>
    <lineage>
        <taxon>Eukaryota</taxon>
        <taxon>Metazoa</taxon>
        <taxon>Spiralia</taxon>
        <taxon>Gnathifera</taxon>
        <taxon>Rotifera</taxon>
        <taxon>Eurotatoria</taxon>
        <taxon>Monogononta</taxon>
        <taxon>Pseudotrocha</taxon>
        <taxon>Ploima</taxon>
        <taxon>Brachionidae</taxon>
        <taxon>Brachionus</taxon>
    </lineage>
</organism>
<dbReference type="Proteomes" id="UP000276133">
    <property type="component" value="Unassembled WGS sequence"/>
</dbReference>
<dbReference type="EMBL" id="REGN01006372">
    <property type="protein sequence ID" value="RNA09766.1"/>
    <property type="molecule type" value="Genomic_DNA"/>
</dbReference>
<accession>A0A3M7QEA4</accession>
<dbReference type="AlphaFoldDB" id="A0A3M7QEA4"/>
<name>A0A3M7QEA4_BRAPC</name>
<gene>
    <name evidence="1" type="ORF">BpHYR1_011446</name>
</gene>
<comment type="caution">
    <text evidence="1">The sequence shown here is derived from an EMBL/GenBank/DDBJ whole genome shotgun (WGS) entry which is preliminary data.</text>
</comment>
<sequence>MINRVADSFLCLADMAEHSDRLGRLGRPRRRCSEAAPAPLAGRAGPTKWPMPRPPAELRYDFIRTAVHRRPCFHQSGEDFLFFEPFPFLLLLFPSLQLPIQDLSLGLKSLLNPPVYV</sequence>
<evidence type="ECO:0000313" key="2">
    <source>
        <dbReference type="Proteomes" id="UP000276133"/>
    </source>
</evidence>
<evidence type="ECO:0000313" key="1">
    <source>
        <dbReference type="EMBL" id="RNA09766.1"/>
    </source>
</evidence>
<proteinExistence type="predicted"/>
<reference evidence="1 2" key="1">
    <citation type="journal article" date="2018" name="Sci. Rep.">
        <title>Genomic signatures of local adaptation to the degree of environmental predictability in rotifers.</title>
        <authorList>
            <person name="Franch-Gras L."/>
            <person name="Hahn C."/>
            <person name="Garcia-Roger E.M."/>
            <person name="Carmona M.J."/>
            <person name="Serra M."/>
            <person name="Gomez A."/>
        </authorList>
    </citation>
    <scope>NUCLEOTIDE SEQUENCE [LARGE SCALE GENOMIC DNA]</scope>
    <source>
        <strain evidence="1">HYR1</strain>
    </source>
</reference>
<keyword evidence="2" id="KW-1185">Reference proteome</keyword>